<accession>A0ACC2TB49</accession>
<evidence type="ECO:0000313" key="1">
    <source>
        <dbReference type="EMBL" id="KAJ9071791.1"/>
    </source>
</evidence>
<keyword evidence="2" id="KW-1185">Reference proteome</keyword>
<proteinExistence type="predicted"/>
<comment type="caution">
    <text evidence="1">The sequence shown here is derived from an EMBL/GenBank/DDBJ whole genome shotgun (WGS) entry which is preliminary data.</text>
</comment>
<organism evidence="1 2">
    <name type="scientific">Entomophthora muscae</name>
    <dbReference type="NCBI Taxonomy" id="34485"/>
    <lineage>
        <taxon>Eukaryota</taxon>
        <taxon>Fungi</taxon>
        <taxon>Fungi incertae sedis</taxon>
        <taxon>Zoopagomycota</taxon>
        <taxon>Entomophthoromycotina</taxon>
        <taxon>Entomophthoromycetes</taxon>
        <taxon>Entomophthorales</taxon>
        <taxon>Entomophthoraceae</taxon>
        <taxon>Entomophthora</taxon>
    </lineage>
</organism>
<dbReference type="EMBL" id="QTSX02003106">
    <property type="protein sequence ID" value="KAJ9071791.1"/>
    <property type="molecule type" value="Genomic_DNA"/>
</dbReference>
<gene>
    <name evidence="1" type="ORF">DSO57_1033550</name>
</gene>
<protein>
    <submittedName>
        <fullName evidence="1">Uncharacterized protein</fullName>
    </submittedName>
</protein>
<reference evidence="1" key="1">
    <citation type="submission" date="2022-04" db="EMBL/GenBank/DDBJ databases">
        <title>Genome of the entomopathogenic fungus Entomophthora muscae.</title>
        <authorList>
            <person name="Elya C."/>
            <person name="Lovett B.R."/>
            <person name="Lee E."/>
            <person name="Macias A.M."/>
            <person name="Hajek A.E."/>
            <person name="De Bivort B.L."/>
            <person name="Kasson M.T."/>
            <person name="De Fine Licht H.H."/>
            <person name="Stajich J.E."/>
        </authorList>
    </citation>
    <scope>NUCLEOTIDE SEQUENCE</scope>
    <source>
        <strain evidence="1">Berkeley</strain>
    </source>
</reference>
<sequence length="192" mass="21575">MNNKIGIQAFERLQQADGSIPRPGSCKKCGRVGHLTYECLNDIKLPPPPPPKKTIYDHAIKPSSENDTAESKRHSERKGKSKKKKSKSDKKKDKKKRHRRRSPSTSSSSSGEDRKRRSKKGLLHLNTIPGLLAKLNLKEKPSENVLLHHIIGGQNTHLVLIRTPIRYDPFVMMTQVKLKVQVARISIPTGLG</sequence>
<name>A0ACC2TB49_9FUNG</name>
<evidence type="ECO:0000313" key="2">
    <source>
        <dbReference type="Proteomes" id="UP001165960"/>
    </source>
</evidence>
<dbReference type="Proteomes" id="UP001165960">
    <property type="component" value="Unassembled WGS sequence"/>
</dbReference>